<feature type="transmembrane region" description="Helical" evidence="1">
    <location>
        <begin position="103"/>
        <end position="122"/>
    </location>
</feature>
<protein>
    <recommendedName>
        <fullName evidence="4">Ferric oxidoreductase domain-containing protein</fullName>
    </recommendedName>
</protein>
<evidence type="ECO:0008006" key="4">
    <source>
        <dbReference type="Google" id="ProtNLM"/>
    </source>
</evidence>
<name>A0A7S8ITA2_9SPHN</name>
<keyword evidence="1" id="KW-0472">Membrane</keyword>
<gene>
    <name evidence="2" type="ORF">IRL76_04945</name>
</gene>
<dbReference type="RefSeq" id="WP_200983682.1">
    <property type="nucleotide sequence ID" value="NZ_CP064654.1"/>
</dbReference>
<accession>A0A7S8ITA2</accession>
<dbReference type="KEGG" id="qso:IRL76_04945"/>
<keyword evidence="1" id="KW-1133">Transmembrane helix</keyword>
<feature type="transmembrane region" description="Helical" evidence="1">
    <location>
        <begin position="134"/>
        <end position="155"/>
    </location>
</feature>
<keyword evidence="3" id="KW-1185">Reference proteome</keyword>
<evidence type="ECO:0000256" key="1">
    <source>
        <dbReference type="SAM" id="Phobius"/>
    </source>
</evidence>
<proteinExistence type="predicted"/>
<feature type="transmembrane region" description="Helical" evidence="1">
    <location>
        <begin position="167"/>
        <end position="186"/>
    </location>
</feature>
<dbReference type="Proteomes" id="UP000594459">
    <property type="component" value="Chromosome"/>
</dbReference>
<feature type="transmembrane region" description="Helical" evidence="1">
    <location>
        <begin position="7"/>
        <end position="26"/>
    </location>
</feature>
<dbReference type="EMBL" id="CP064654">
    <property type="protein sequence ID" value="QPC99888.1"/>
    <property type="molecule type" value="Genomic_DNA"/>
</dbReference>
<feature type="transmembrane region" description="Helical" evidence="1">
    <location>
        <begin position="77"/>
        <end position="97"/>
    </location>
</feature>
<evidence type="ECO:0000313" key="2">
    <source>
        <dbReference type="EMBL" id="QPC99888.1"/>
    </source>
</evidence>
<evidence type="ECO:0000313" key="3">
    <source>
        <dbReference type="Proteomes" id="UP000594459"/>
    </source>
</evidence>
<reference evidence="2 3" key="1">
    <citation type="submission" date="2020-11" db="EMBL/GenBank/DDBJ databases">
        <title>The genome sequence of Erythrobacter sp. 6D36.</title>
        <authorList>
            <person name="Liu Y."/>
        </authorList>
    </citation>
    <scope>NUCLEOTIDE SEQUENCE [LARGE SCALE GENOMIC DNA]</scope>
    <source>
        <strain evidence="2 3">6D36</strain>
    </source>
</reference>
<keyword evidence="1" id="KW-0812">Transmembrane</keyword>
<dbReference type="AlphaFoldDB" id="A0A7S8ITA2"/>
<sequence>MEKSWPMWLGLVLGLGAIGAGLAFWPTPELQWSAATRYSARIGFPLLILTYSARPLFDLTHSDWARSILARRKWIGLGFAMSHSVHLVAIVTLFRLRGEVPETVTIIGGGFAYVLLYAMALTSNRRAMQALGRWWKRLHLLGIHYLWFIFAQSYLGRIFREGTEFEGAMGLTIALAAAGLRAAAWVRKRNLRKVAVAS</sequence>
<organism evidence="2 3">
    <name type="scientific">Qipengyuania soli</name>
    <dbReference type="NCBI Taxonomy" id="2782568"/>
    <lineage>
        <taxon>Bacteria</taxon>
        <taxon>Pseudomonadati</taxon>
        <taxon>Pseudomonadota</taxon>
        <taxon>Alphaproteobacteria</taxon>
        <taxon>Sphingomonadales</taxon>
        <taxon>Erythrobacteraceae</taxon>
        <taxon>Qipengyuania</taxon>
    </lineage>
</organism>